<dbReference type="Pfam" id="PF10230">
    <property type="entry name" value="LIDHydrolase"/>
    <property type="match status" value="1"/>
</dbReference>
<dbReference type="InterPro" id="IPR019363">
    <property type="entry name" value="LDAH"/>
</dbReference>
<dbReference type="InterPro" id="IPR029058">
    <property type="entry name" value="AB_hydrolase_fold"/>
</dbReference>
<dbReference type="GO" id="GO:0019915">
    <property type="term" value="P:lipid storage"/>
    <property type="evidence" value="ECO:0007669"/>
    <property type="project" value="InterPro"/>
</dbReference>
<organism evidence="1">
    <name type="scientific">marine metagenome</name>
    <dbReference type="NCBI Taxonomy" id="408172"/>
    <lineage>
        <taxon>unclassified sequences</taxon>
        <taxon>metagenomes</taxon>
        <taxon>ecological metagenomes</taxon>
    </lineage>
</organism>
<name>A0A382MA69_9ZZZZ</name>
<dbReference type="GO" id="GO:0005811">
    <property type="term" value="C:lipid droplet"/>
    <property type="evidence" value="ECO:0007669"/>
    <property type="project" value="InterPro"/>
</dbReference>
<protein>
    <submittedName>
        <fullName evidence="1">Uncharacterized protein</fullName>
    </submittedName>
</protein>
<dbReference type="SUPFAM" id="SSF53474">
    <property type="entry name" value="alpha/beta-Hydrolases"/>
    <property type="match status" value="1"/>
</dbReference>
<dbReference type="EMBL" id="UINC01091642">
    <property type="protein sequence ID" value="SVC44567.1"/>
    <property type="molecule type" value="Genomic_DNA"/>
</dbReference>
<evidence type="ECO:0000313" key="1">
    <source>
        <dbReference type="EMBL" id="SVC44567.1"/>
    </source>
</evidence>
<proteinExistence type="predicted"/>
<dbReference type="AlphaFoldDB" id="A0A382MA69"/>
<dbReference type="GO" id="GO:0016298">
    <property type="term" value="F:lipase activity"/>
    <property type="evidence" value="ECO:0007669"/>
    <property type="project" value="InterPro"/>
</dbReference>
<sequence length="293" mass="33289">MYADKLLKNGFLNNKMSYAKDQNINDPTNKIILIYNHGQDTHDAKSSNCVWKNGIRNFSSLVGEKVKGKEIMVYLLCTGKLAGDDKTLWKKKKFKPPYKGKPKLEKRLDANLELIDSFVSKGVPNKQIILTGHSCGGWMTMMLLARYPDKVGGGISLMQACYGKISKDFKVKKVGIDKALEKFRKKEGSGPADMRQAQIDEIKKSKNLPVLVFTHPKDPYDGLLSDWVEEIPGVQRIIISEDKTINGKKCYRIGINNGEKWKEPVKKYHSMNKGDCFQYYNPAILDYITSRIK</sequence>
<reference evidence="1" key="1">
    <citation type="submission" date="2018-05" db="EMBL/GenBank/DDBJ databases">
        <authorList>
            <person name="Lanie J.A."/>
            <person name="Ng W.-L."/>
            <person name="Kazmierczak K.M."/>
            <person name="Andrzejewski T.M."/>
            <person name="Davidsen T.M."/>
            <person name="Wayne K.J."/>
            <person name="Tettelin H."/>
            <person name="Glass J.I."/>
            <person name="Rusch D."/>
            <person name="Podicherti R."/>
            <person name="Tsui H.-C.T."/>
            <person name="Winkler M.E."/>
        </authorList>
    </citation>
    <scope>NUCLEOTIDE SEQUENCE</scope>
</reference>
<accession>A0A382MA69</accession>
<dbReference type="Gene3D" id="3.40.50.1820">
    <property type="entry name" value="alpha/beta hydrolase"/>
    <property type="match status" value="1"/>
</dbReference>
<gene>
    <name evidence="1" type="ORF">METZ01_LOCUS297421</name>
</gene>